<name>A0ABP4UQA9_9MICO</name>
<accession>A0ABP4UQA9</accession>
<sequence>MPAFSAVPEAHPITIGTAGIANHTRAPTMPAMITRNGTATRQSRPLELAMRHLRRQRYDSQWHTDPYDTGPRETGTRKTQGPGKPGPLRHRAPGNRDP</sequence>
<feature type="compositionally biased region" description="Basic residues" evidence="1">
    <location>
        <begin position="87"/>
        <end position="98"/>
    </location>
</feature>
<protein>
    <submittedName>
        <fullName evidence="2">Uncharacterized protein</fullName>
    </submittedName>
</protein>
<gene>
    <name evidence="2" type="ORF">GCM10009808_26120</name>
</gene>
<dbReference type="Proteomes" id="UP001501690">
    <property type="component" value="Unassembled WGS sequence"/>
</dbReference>
<organism evidence="2 3">
    <name type="scientific">Microbacterium sediminicola</name>
    <dbReference type="NCBI Taxonomy" id="415210"/>
    <lineage>
        <taxon>Bacteria</taxon>
        <taxon>Bacillati</taxon>
        <taxon>Actinomycetota</taxon>
        <taxon>Actinomycetes</taxon>
        <taxon>Micrococcales</taxon>
        <taxon>Microbacteriaceae</taxon>
        <taxon>Microbacterium</taxon>
    </lineage>
</organism>
<reference evidence="3" key="1">
    <citation type="journal article" date="2019" name="Int. J. Syst. Evol. Microbiol.">
        <title>The Global Catalogue of Microorganisms (GCM) 10K type strain sequencing project: providing services to taxonomists for standard genome sequencing and annotation.</title>
        <authorList>
            <consortium name="The Broad Institute Genomics Platform"/>
            <consortium name="The Broad Institute Genome Sequencing Center for Infectious Disease"/>
            <person name="Wu L."/>
            <person name="Ma J."/>
        </authorList>
    </citation>
    <scope>NUCLEOTIDE SEQUENCE [LARGE SCALE GENOMIC DNA]</scope>
    <source>
        <strain evidence="3">JCM 15577</strain>
    </source>
</reference>
<proteinExistence type="predicted"/>
<dbReference type="EMBL" id="BAAAPL010000002">
    <property type="protein sequence ID" value="GAA1706885.1"/>
    <property type="molecule type" value="Genomic_DNA"/>
</dbReference>
<evidence type="ECO:0000313" key="2">
    <source>
        <dbReference type="EMBL" id="GAA1706885.1"/>
    </source>
</evidence>
<evidence type="ECO:0000256" key="1">
    <source>
        <dbReference type="SAM" id="MobiDB-lite"/>
    </source>
</evidence>
<keyword evidence="3" id="KW-1185">Reference proteome</keyword>
<feature type="compositionally biased region" description="Basic and acidic residues" evidence="1">
    <location>
        <begin position="56"/>
        <end position="76"/>
    </location>
</feature>
<comment type="caution">
    <text evidence="2">The sequence shown here is derived from an EMBL/GenBank/DDBJ whole genome shotgun (WGS) entry which is preliminary data.</text>
</comment>
<evidence type="ECO:0000313" key="3">
    <source>
        <dbReference type="Proteomes" id="UP001501690"/>
    </source>
</evidence>
<feature type="region of interest" description="Disordered" evidence="1">
    <location>
        <begin position="54"/>
        <end position="98"/>
    </location>
</feature>